<keyword evidence="5" id="KW-0547">Nucleotide-binding</keyword>
<comment type="similarity">
    <text evidence="9">Belongs to the ABC transporter superfamily. Lipid exporter (TC 3.A.1.106) family.</text>
</comment>
<sequence>MKIITIYALPQQGVNSSPEAGRWEGLRVIVHRRLLQLAGSVKGPIAACVGLGLAVSAAYVAQAVLLAAALSALVRGDVPAVVRLVAWTFAVIVTRAALLWARESVTVWAGAVIKARLRDRLIAHLARLGPAHLTGARTGHVQTTLVDGVEGLDPYYSRYLPQVVVTFCVPVALVGWLFTVNAAAAAILAVAVASVLIIPRFWDATLLKRGRGRWTAFAELASDHLEAMQGMATLRAFGAVDTLGARLARRAHDLYVTTMRQLRISLVETGISALFIQAGTAGAILAATTAGSAWEAFAVLVITVECFRPVKNLSDAWHAGYLGITAVDGIEDLLSASPAVEDRGRRNDFPAVATITFERVTFTYPGAEHPAVRDVGFTVEHGRTVALVGPSGAGKSTLAALLQRHYDPGQGTISIGGVDIRDLTLDALRGGIAVVAQDTYLFHGTVAENLRLARPDATDEELAAAARLAAAHDFIAELPDGYDTRVGERGTTLSGGQRQRLAIARALLADAPVLVLDEATSHVDARTEQALSEVRRGRTCLMIAHRPDTIRQADHVVVLENGTVLEAVA</sequence>
<organism evidence="13 14">
    <name type="scientific">Nonomuraea aridisoli</name>
    <dbReference type="NCBI Taxonomy" id="2070368"/>
    <lineage>
        <taxon>Bacteria</taxon>
        <taxon>Bacillati</taxon>
        <taxon>Actinomycetota</taxon>
        <taxon>Actinomycetes</taxon>
        <taxon>Streptosporangiales</taxon>
        <taxon>Streptosporangiaceae</taxon>
        <taxon>Nonomuraea</taxon>
    </lineage>
</organism>
<dbReference type="Pfam" id="PF00005">
    <property type="entry name" value="ABC_tran"/>
    <property type="match status" value="1"/>
</dbReference>
<dbReference type="SUPFAM" id="SSF52540">
    <property type="entry name" value="P-loop containing nucleoside triphosphate hydrolases"/>
    <property type="match status" value="1"/>
</dbReference>
<evidence type="ECO:0000256" key="4">
    <source>
        <dbReference type="ARBA" id="ARBA00022692"/>
    </source>
</evidence>
<dbReference type="PROSITE" id="PS00211">
    <property type="entry name" value="ABC_TRANSPORTER_1"/>
    <property type="match status" value="1"/>
</dbReference>
<dbReference type="Proteomes" id="UP000249304">
    <property type="component" value="Unassembled WGS sequence"/>
</dbReference>
<dbReference type="PROSITE" id="PS50929">
    <property type="entry name" value="ABC_TM1F"/>
    <property type="match status" value="1"/>
</dbReference>
<dbReference type="AlphaFoldDB" id="A0A2W2EA17"/>
<keyword evidence="2" id="KW-0813">Transport</keyword>
<dbReference type="PANTHER" id="PTHR24221:SF646">
    <property type="entry name" value="HAEMOLYSIN SECRETION ATP-BINDING PROTEIN"/>
    <property type="match status" value="1"/>
</dbReference>
<dbReference type="InterPro" id="IPR003593">
    <property type="entry name" value="AAA+_ATPase"/>
</dbReference>
<dbReference type="SUPFAM" id="SSF90123">
    <property type="entry name" value="ABC transporter transmembrane region"/>
    <property type="match status" value="1"/>
</dbReference>
<evidence type="ECO:0000256" key="7">
    <source>
        <dbReference type="ARBA" id="ARBA00022989"/>
    </source>
</evidence>
<dbReference type="GO" id="GO:0140359">
    <property type="term" value="F:ABC-type transporter activity"/>
    <property type="evidence" value="ECO:0007669"/>
    <property type="project" value="InterPro"/>
</dbReference>
<keyword evidence="6 13" id="KW-0067">ATP-binding</keyword>
<evidence type="ECO:0000259" key="11">
    <source>
        <dbReference type="PROSITE" id="PS50893"/>
    </source>
</evidence>
<keyword evidence="4 10" id="KW-0812">Transmembrane</keyword>
<gene>
    <name evidence="13" type="ORF">C1J01_07690</name>
</gene>
<dbReference type="Pfam" id="PF00664">
    <property type="entry name" value="ABC_membrane"/>
    <property type="match status" value="1"/>
</dbReference>
<dbReference type="InterPro" id="IPR003439">
    <property type="entry name" value="ABC_transporter-like_ATP-bd"/>
</dbReference>
<proteinExistence type="inferred from homology"/>
<dbReference type="Gene3D" id="1.20.1560.10">
    <property type="entry name" value="ABC transporter type 1, transmembrane domain"/>
    <property type="match status" value="1"/>
</dbReference>
<feature type="transmembrane region" description="Helical" evidence="10">
    <location>
        <begin position="184"/>
        <end position="202"/>
    </location>
</feature>
<evidence type="ECO:0000256" key="6">
    <source>
        <dbReference type="ARBA" id="ARBA00022840"/>
    </source>
</evidence>
<dbReference type="EMBL" id="POUD01000020">
    <property type="protein sequence ID" value="PZG21012.1"/>
    <property type="molecule type" value="Genomic_DNA"/>
</dbReference>
<evidence type="ECO:0000256" key="2">
    <source>
        <dbReference type="ARBA" id="ARBA00022448"/>
    </source>
</evidence>
<dbReference type="OrthoDB" id="9806127at2"/>
<comment type="caution">
    <text evidence="13">The sequence shown here is derived from an EMBL/GenBank/DDBJ whole genome shotgun (WGS) entry which is preliminary data.</text>
</comment>
<keyword evidence="7 10" id="KW-1133">Transmembrane helix</keyword>
<keyword evidence="3" id="KW-1003">Cell membrane</keyword>
<dbReference type="InterPro" id="IPR017871">
    <property type="entry name" value="ABC_transporter-like_CS"/>
</dbReference>
<evidence type="ECO:0000256" key="9">
    <source>
        <dbReference type="ARBA" id="ARBA00061644"/>
    </source>
</evidence>
<accession>A0A2W2EA17</accession>
<name>A0A2W2EA17_9ACTN</name>
<dbReference type="InterPro" id="IPR036640">
    <property type="entry name" value="ABC1_TM_sf"/>
</dbReference>
<dbReference type="PANTHER" id="PTHR24221">
    <property type="entry name" value="ATP-BINDING CASSETTE SUB-FAMILY B"/>
    <property type="match status" value="1"/>
</dbReference>
<evidence type="ECO:0000256" key="5">
    <source>
        <dbReference type="ARBA" id="ARBA00022741"/>
    </source>
</evidence>
<dbReference type="InterPro" id="IPR011527">
    <property type="entry name" value="ABC1_TM_dom"/>
</dbReference>
<dbReference type="PROSITE" id="PS50893">
    <property type="entry name" value="ABC_TRANSPORTER_2"/>
    <property type="match status" value="1"/>
</dbReference>
<keyword evidence="8 10" id="KW-0472">Membrane</keyword>
<reference evidence="13 14" key="1">
    <citation type="submission" date="2018-01" db="EMBL/GenBank/DDBJ databases">
        <title>Draft genome sequence of Nonomuraea sp. KC333.</title>
        <authorList>
            <person name="Sahin N."/>
            <person name="Saygin H."/>
            <person name="Ay H."/>
        </authorList>
    </citation>
    <scope>NUCLEOTIDE SEQUENCE [LARGE SCALE GENOMIC DNA]</scope>
    <source>
        <strain evidence="13 14">KC333</strain>
    </source>
</reference>
<evidence type="ECO:0000313" key="13">
    <source>
        <dbReference type="EMBL" id="PZG21012.1"/>
    </source>
</evidence>
<keyword evidence="14" id="KW-1185">Reference proteome</keyword>
<evidence type="ECO:0000256" key="10">
    <source>
        <dbReference type="SAM" id="Phobius"/>
    </source>
</evidence>
<protein>
    <submittedName>
        <fullName evidence="13">Cytochrome bd biosynthesis ABC transporter ATP-binding protein</fullName>
    </submittedName>
</protein>
<dbReference type="GO" id="GO:0016887">
    <property type="term" value="F:ATP hydrolysis activity"/>
    <property type="evidence" value="ECO:0007669"/>
    <property type="project" value="InterPro"/>
</dbReference>
<comment type="subcellular location">
    <subcellularLocation>
        <location evidence="1">Cell membrane</location>
        <topology evidence="1">Multi-pass membrane protein</topology>
    </subcellularLocation>
</comment>
<dbReference type="InterPro" id="IPR027417">
    <property type="entry name" value="P-loop_NTPase"/>
</dbReference>
<feature type="domain" description="ABC transporter" evidence="11">
    <location>
        <begin position="355"/>
        <end position="568"/>
    </location>
</feature>
<evidence type="ECO:0000313" key="14">
    <source>
        <dbReference type="Proteomes" id="UP000249304"/>
    </source>
</evidence>
<dbReference type="GO" id="GO:0034040">
    <property type="term" value="F:ATPase-coupled lipid transmembrane transporter activity"/>
    <property type="evidence" value="ECO:0007669"/>
    <property type="project" value="TreeGrafter"/>
</dbReference>
<feature type="transmembrane region" description="Helical" evidence="10">
    <location>
        <begin position="45"/>
        <end position="74"/>
    </location>
</feature>
<evidence type="ECO:0000256" key="8">
    <source>
        <dbReference type="ARBA" id="ARBA00023136"/>
    </source>
</evidence>
<dbReference type="Gene3D" id="3.40.50.300">
    <property type="entry name" value="P-loop containing nucleotide triphosphate hydrolases"/>
    <property type="match status" value="1"/>
</dbReference>
<dbReference type="GO" id="GO:0005524">
    <property type="term" value="F:ATP binding"/>
    <property type="evidence" value="ECO:0007669"/>
    <property type="project" value="UniProtKB-KW"/>
</dbReference>
<dbReference type="GO" id="GO:0005886">
    <property type="term" value="C:plasma membrane"/>
    <property type="evidence" value="ECO:0007669"/>
    <property type="project" value="UniProtKB-SubCell"/>
</dbReference>
<dbReference type="FunFam" id="3.40.50.300:FF:000299">
    <property type="entry name" value="ABC transporter ATP-binding protein/permease"/>
    <property type="match status" value="1"/>
</dbReference>
<evidence type="ECO:0000256" key="1">
    <source>
        <dbReference type="ARBA" id="ARBA00004651"/>
    </source>
</evidence>
<dbReference type="SMART" id="SM00382">
    <property type="entry name" value="AAA"/>
    <property type="match status" value="1"/>
</dbReference>
<evidence type="ECO:0000256" key="3">
    <source>
        <dbReference type="ARBA" id="ARBA00022475"/>
    </source>
</evidence>
<feature type="domain" description="ABC transmembrane type-1" evidence="12">
    <location>
        <begin position="46"/>
        <end position="322"/>
    </location>
</feature>
<evidence type="ECO:0000259" key="12">
    <source>
        <dbReference type="PROSITE" id="PS50929"/>
    </source>
</evidence>
<feature type="transmembrane region" description="Helical" evidence="10">
    <location>
        <begin position="80"/>
        <end position="101"/>
    </location>
</feature>
<dbReference type="InterPro" id="IPR039421">
    <property type="entry name" value="Type_1_exporter"/>
</dbReference>